<accession>A0ABR1T9H0</accession>
<protein>
    <submittedName>
        <fullName evidence="7">MFS siderophore iron transporter</fullName>
    </submittedName>
</protein>
<keyword evidence="4 5" id="KW-0472">Membrane</keyword>
<comment type="subcellular location">
    <subcellularLocation>
        <location evidence="1">Membrane</location>
        <topology evidence="1">Multi-pass membrane protein</topology>
    </subcellularLocation>
</comment>
<feature type="transmembrane region" description="Helical" evidence="5">
    <location>
        <begin position="377"/>
        <end position="396"/>
    </location>
</feature>
<dbReference type="Pfam" id="PF07690">
    <property type="entry name" value="MFS_1"/>
    <property type="match status" value="1"/>
</dbReference>
<feature type="domain" description="Major facilitator superfamily (MFS) profile" evidence="6">
    <location>
        <begin position="12"/>
        <end position="542"/>
    </location>
</feature>
<reference evidence="7 8" key="1">
    <citation type="submission" date="2023-01" db="EMBL/GenBank/DDBJ databases">
        <title>Analysis of 21 Apiospora genomes using comparative genomics revels a genus with tremendous synthesis potential of carbohydrate active enzymes and secondary metabolites.</title>
        <authorList>
            <person name="Sorensen T."/>
        </authorList>
    </citation>
    <scope>NUCLEOTIDE SEQUENCE [LARGE SCALE GENOMIC DNA]</scope>
    <source>
        <strain evidence="7 8">CBS 135458</strain>
    </source>
</reference>
<dbReference type="InterPro" id="IPR036259">
    <property type="entry name" value="MFS_trans_sf"/>
</dbReference>
<feature type="transmembrane region" description="Helical" evidence="5">
    <location>
        <begin position="116"/>
        <end position="134"/>
    </location>
</feature>
<proteinExistence type="predicted"/>
<organism evidence="7 8">
    <name type="scientific">Apiospora phragmitis</name>
    <dbReference type="NCBI Taxonomy" id="2905665"/>
    <lineage>
        <taxon>Eukaryota</taxon>
        <taxon>Fungi</taxon>
        <taxon>Dikarya</taxon>
        <taxon>Ascomycota</taxon>
        <taxon>Pezizomycotina</taxon>
        <taxon>Sordariomycetes</taxon>
        <taxon>Xylariomycetidae</taxon>
        <taxon>Amphisphaeriales</taxon>
        <taxon>Apiosporaceae</taxon>
        <taxon>Apiospora</taxon>
    </lineage>
</organism>
<feature type="transmembrane region" description="Helical" evidence="5">
    <location>
        <begin position="435"/>
        <end position="463"/>
    </location>
</feature>
<keyword evidence="2 5" id="KW-0812">Transmembrane</keyword>
<dbReference type="PANTHER" id="PTHR23501:SF50">
    <property type="entry name" value="MFS SIDEROCHROME IRON TRANSPORTER MIRB (AFU_ORTHOLOGUE AFUA_3G03640)-RELATED"/>
    <property type="match status" value="1"/>
</dbReference>
<dbReference type="InterPro" id="IPR011701">
    <property type="entry name" value="MFS"/>
</dbReference>
<dbReference type="RefSeq" id="XP_066710100.1">
    <property type="nucleotide sequence ID" value="XM_066865139.1"/>
</dbReference>
<evidence type="ECO:0000259" key="6">
    <source>
        <dbReference type="PROSITE" id="PS50850"/>
    </source>
</evidence>
<keyword evidence="8" id="KW-1185">Reference proteome</keyword>
<evidence type="ECO:0000256" key="3">
    <source>
        <dbReference type="ARBA" id="ARBA00022989"/>
    </source>
</evidence>
<feature type="non-terminal residue" evidence="7">
    <location>
        <position position="1"/>
    </location>
</feature>
<gene>
    <name evidence="7" type="ORF">PG994_013730</name>
</gene>
<name>A0ABR1T9H0_9PEZI</name>
<keyword evidence="3 5" id="KW-1133">Transmembrane helix</keyword>
<feature type="transmembrane region" description="Helical" evidence="5">
    <location>
        <begin position="218"/>
        <end position="236"/>
    </location>
</feature>
<evidence type="ECO:0000313" key="7">
    <source>
        <dbReference type="EMBL" id="KAK8043247.1"/>
    </source>
</evidence>
<evidence type="ECO:0000313" key="8">
    <source>
        <dbReference type="Proteomes" id="UP001480595"/>
    </source>
</evidence>
<dbReference type="SUPFAM" id="SSF103473">
    <property type="entry name" value="MFS general substrate transporter"/>
    <property type="match status" value="1"/>
</dbReference>
<dbReference type="PROSITE" id="PS50850">
    <property type="entry name" value="MFS"/>
    <property type="match status" value="1"/>
</dbReference>
<feature type="transmembrane region" description="Helical" evidence="5">
    <location>
        <begin position="402"/>
        <end position="423"/>
    </location>
</feature>
<feature type="transmembrane region" description="Helical" evidence="5">
    <location>
        <begin position="242"/>
        <end position="261"/>
    </location>
</feature>
<dbReference type="InterPro" id="IPR020846">
    <property type="entry name" value="MFS_dom"/>
</dbReference>
<dbReference type="EMBL" id="JAQQWL010000013">
    <property type="protein sequence ID" value="KAK8043247.1"/>
    <property type="molecule type" value="Genomic_DNA"/>
</dbReference>
<feature type="transmembrane region" description="Helical" evidence="5">
    <location>
        <begin position="521"/>
        <end position="539"/>
    </location>
</feature>
<feature type="transmembrane region" description="Helical" evidence="5">
    <location>
        <begin position="349"/>
        <end position="370"/>
    </location>
</feature>
<evidence type="ECO:0000256" key="1">
    <source>
        <dbReference type="ARBA" id="ARBA00004141"/>
    </source>
</evidence>
<feature type="transmembrane region" description="Helical" evidence="5">
    <location>
        <begin position="87"/>
        <end position="110"/>
    </location>
</feature>
<feature type="transmembrane region" description="Helical" evidence="5">
    <location>
        <begin position="146"/>
        <end position="165"/>
    </location>
</feature>
<dbReference type="PANTHER" id="PTHR23501">
    <property type="entry name" value="MAJOR FACILITATOR SUPERFAMILY"/>
    <property type="match status" value="1"/>
</dbReference>
<dbReference type="Gene3D" id="1.20.1250.20">
    <property type="entry name" value="MFS general substrate transporter like domains"/>
    <property type="match status" value="2"/>
</dbReference>
<evidence type="ECO:0000256" key="2">
    <source>
        <dbReference type="ARBA" id="ARBA00022692"/>
    </source>
</evidence>
<comment type="caution">
    <text evidence="7">The sequence shown here is derived from an EMBL/GenBank/DDBJ whole genome shotgun (WGS) entry which is preliminary data.</text>
</comment>
<dbReference type="GeneID" id="92098202"/>
<feature type="transmembrane region" description="Helical" evidence="5">
    <location>
        <begin position="46"/>
        <end position="66"/>
    </location>
</feature>
<sequence>GQSGWKTNVWHAICSIWFLYLVNAFQSSILSNLVAYATSDFETHSLLNIIYVVASAMTAAVYIPLAKMLDIWGRAEAPKHLLTGHHITGFAIMTVFATLGLILMAISHNLPTFCAAYVFYTLGFGGMTFCVDVITADASKLRNRGLAYAFTSSPYIITAFAGSRASEAFYYDVSWRWAFGCFAIVFPVIAAPLFFLLKINLRKARARGNVVKAPSQRSLVQGYGTIPWSLTVIVVIRDTPPALGVVLFSVGLVVFLLPFDIADAAPQGWRSGYIIAMLAVGFTMLLVFVAWETLLAPAPMLNVGLMNNRTVIGACLLDATYQVSYYCWSNCFPFLLQVVNGLSIAEAGYVSHTFDVVSGVPLLVVGFLIRRTDRFKWLLYGAVPLYLLAQGLMIYFRRPDQSVGLLVMCQVLLSVGSSVFIIVEKLAILTAVDHQHVVAALAVLNVVGIVGGALGATVSGAVWTHVFPQVLARFLARFLPPADRPDLDAIYEDLPTQLGYAAGSEARVAIQAAYGYTQTRMLAAGTGVMGLALVWVLLIRNIDLTTAPQVKGMVF</sequence>
<feature type="transmembrane region" description="Helical" evidence="5">
    <location>
        <begin position="273"/>
        <end position="291"/>
    </location>
</feature>
<evidence type="ECO:0000256" key="5">
    <source>
        <dbReference type="SAM" id="Phobius"/>
    </source>
</evidence>
<feature type="transmembrane region" description="Helical" evidence="5">
    <location>
        <begin position="177"/>
        <end position="197"/>
    </location>
</feature>
<dbReference type="Proteomes" id="UP001480595">
    <property type="component" value="Unassembled WGS sequence"/>
</dbReference>
<evidence type="ECO:0000256" key="4">
    <source>
        <dbReference type="ARBA" id="ARBA00023136"/>
    </source>
</evidence>
<feature type="transmembrane region" description="Helical" evidence="5">
    <location>
        <begin position="12"/>
        <end position="34"/>
    </location>
</feature>